<accession>A0A5C3LVE1</accession>
<dbReference type="OrthoDB" id="1607513at2759"/>
<feature type="non-terminal residue" evidence="1">
    <location>
        <position position="1"/>
    </location>
</feature>
<evidence type="ECO:0000313" key="2">
    <source>
        <dbReference type="Proteomes" id="UP000308652"/>
    </source>
</evidence>
<dbReference type="AlphaFoldDB" id="A0A5C3LVE1"/>
<gene>
    <name evidence="1" type="ORF">BDQ12DRAFT_577561</name>
</gene>
<name>A0A5C3LVE1_9AGAR</name>
<sequence>TEQMSATKHATLSATHTMFQSLQNHLRECLRALPCSVPVELRGALVAAHQKLSDYHAHFDESPFYV</sequence>
<dbReference type="Proteomes" id="UP000308652">
    <property type="component" value="Unassembled WGS sequence"/>
</dbReference>
<keyword evidence="2" id="KW-1185">Reference proteome</keyword>
<reference evidence="1 2" key="1">
    <citation type="journal article" date="2019" name="Nat. Ecol. Evol.">
        <title>Megaphylogeny resolves global patterns of mushroom evolution.</title>
        <authorList>
            <person name="Varga T."/>
            <person name="Krizsan K."/>
            <person name="Foldi C."/>
            <person name="Dima B."/>
            <person name="Sanchez-Garcia M."/>
            <person name="Sanchez-Ramirez S."/>
            <person name="Szollosi G.J."/>
            <person name="Szarkandi J.G."/>
            <person name="Papp V."/>
            <person name="Albert L."/>
            <person name="Andreopoulos W."/>
            <person name="Angelini C."/>
            <person name="Antonin V."/>
            <person name="Barry K.W."/>
            <person name="Bougher N.L."/>
            <person name="Buchanan P."/>
            <person name="Buyck B."/>
            <person name="Bense V."/>
            <person name="Catcheside P."/>
            <person name="Chovatia M."/>
            <person name="Cooper J."/>
            <person name="Damon W."/>
            <person name="Desjardin D."/>
            <person name="Finy P."/>
            <person name="Geml J."/>
            <person name="Haridas S."/>
            <person name="Hughes K."/>
            <person name="Justo A."/>
            <person name="Karasinski D."/>
            <person name="Kautmanova I."/>
            <person name="Kiss B."/>
            <person name="Kocsube S."/>
            <person name="Kotiranta H."/>
            <person name="LaButti K.M."/>
            <person name="Lechner B.E."/>
            <person name="Liimatainen K."/>
            <person name="Lipzen A."/>
            <person name="Lukacs Z."/>
            <person name="Mihaltcheva S."/>
            <person name="Morgado L.N."/>
            <person name="Niskanen T."/>
            <person name="Noordeloos M.E."/>
            <person name="Ohm R.A."/>
            <person name="Ortiz-Santana B."/>
            <person name="Ovrebo C."/>
            <person name="Racz N."/>
            <person name="Riley R."/>
            <person name="Savchenko A."/>
            <person name="Shiryaev A."/>
            <person name="Soop K."/>
            <person name="Spirin V."/>
            <person name="Szebenyi C."/>
            <person name="Tomsovsky M."/>
            <person name="Tulloss R.E."/>
            <person name="Uehling J."/>
            <person name="Grigoriev I.V."/>
            <person name="Vagvolgyi C."/>
            <person name="Papp T."/>
            <person name="Martin F.M."/>
            <person name="Miettinen O."/>
            <person name="Hibbett D.S."/>
            <person name="Nagy L.G."/>
        </authorList>
    </citation>
    <scope>NUCLEOTIDE SEQUENCE [LARGE SCALE GENOMIC DNA]</scope>
    <source>
        <strain evidence="1 2">CBS 166.37</strain>
    </source>
</reference>
<feature type="non-terminal residue" evidence="1">
    <location>
        <position position="66"/>
    </location>
</feature>
<proteinExistence type="predicted"/>
<organism evidence="1 2">
    <name type="scientific">Crucibulum laeve</name>
    <dbReference type="NCBI Taxonomy" id="68775"/>
    <lineage>
        <taxon>Eukaryota</taxon>
        <taxon>Fungi</taxon>
        <taxon>Dikarya</taxon>
        <taxon>Basidiomycota</taxon>
        <taxon>Agaricomycotina</taxon>
        <taxon>Agaricomycetes</taxon>
        <taxon>Agaricomycetidae</taxon>
        <taxon>Agaricales</taxon>
        <taxon>Agaricineae</taxon>
        <taxon>Nidulariaceae</taxon>
        <taxon>Crucibulum</taxon>
    </lineage>
</organism>
<evidence type="ECO:0000313" key="1">
    <source>
        <dbReference type="EMBL" id="TFK36373.1"/>
    </source>
</evidence>
<protein>
    <submittedName>
        <fullName evidence="1">Uncharacterized protein</fullName>
    </submittedName>
</protein>
<dbReference type="EMBL" id="ML213614">
    <property type="protein sequence ID" value="TFK36373.1"/>
    <property type="molecule type" value="Genomic_DNA"/>
</dbReference>